<evidence type="ECO:0000313" key="8">
    <source>
        <dbReference type="Proteomes" id="UP000261340"/>
    </source>
</evidence>
<keyword evidence="4" id="KW-0238">DNA-binding</keyword>
<comment type="subcellular location">
    <subcellularLocation>
        <location evidence="1">Chromosome</location>
    </subcellularLocation>
</comment>
<dbReference type="GO" id="GO:0003677">
    <property type="term" value="F:DNA binding"/>
    <property type="evidence" value="ECO:0007669"/>
    <property type="project" value="UniProtKB-KW"/>
</dbReference>
<evidence type="ECO:0000256" key="2">
    <source>
        <dbReference type="ARBA" id="ARBA00022454"/>
    </source>
</evidence>
<keyword evidence="3" id="KW-0832">Ubl conjugation</keyword>
<feature type="domain" description="Histone H2A C-terminal" evidence="6">
    <location>
        <begin position="57"/>
        <end position="86"/>
    </location>
</feature>
<dbReference type="PANTHER" id="PTHR23430">
    <property type="entry name" value="HISTONE H2A"/>
    <property type="match status" value="1"/>
</dbReference>
<dbReference type="GO" id="GO:0046982">
    <property type="term" value="F:protein heterodimerization activity"/>
    <property type="evidence" value="ECO:0007669"/>
    <property type="project" value="InterPro"/>
</dbReference>
<keyword evidence="2" id="KW-0158">Chromosome</keyword>
<reference evidence="7" key="2">
    <citation type="submission" date="2025-09" db="UniProtKB">
        <authorList>
            <consortium name="Ensembl"/>
        </authorList>
    </citation>
    <scope>IDENTIFICATION</scope>
</reference>
<sequence>MIFSGVGRNRLHLLVKPRGRGPARPAHLVGLQYPVGCVHRLLCKSNYVERVGMTHIELNKLLSGVTFTQGGVLPKIQAVLLPKKDQDAC</sequence>
<dbReference type="SMART" id="SM00414">
    <property type="entry name" value="H2A"/>
    <property type="match status" value="1"/>
</dbReference>
<dbReference type="InterPro" id="IPR032454">
    <property type="entry name" value="Histone_H2A_C"/>
</dbReference>
<dbReference type="InterPro" id="IPR002119">
    <property type="entry name" value="Histone_H2A"/>
</dbReference>
<evidence type="ECO:0000256" key="5">
    <source>
        <dbReference type="ARBA" id="ARBA00023269"/>
    </source>
</evidence>
<dbReference type="Proteomes" id="UP000261340">
    <property type="component" value="Unplaced"/>
</dbReference>
<evidence type="ECO:0000313" key="7">
    <source>
        <dbReference type="Ensembl" id="ENSACIP00000013188.1"/>
    </source>
</evidence>
<organism evidence="7 8">
    <name type="scientific">Amphilophus citrinellus</name>
    <name type="common">Midas cichlid</name>
    <name type="synonym">Cichlasoma citrinellum</name>
    <dbReference type="NCBI Taxonomy" id="61819"/>
    <lineage>
        <taxon>Eukaryota</taxon>
        <taxon>Metazoa</taxon>
        <taxon>Chordata</taxon>
        <taxon>Craniata</taxon>
        <taxon>Vertebrata</taxon>
        <taxon>Euteleostomi</taxon>
        <taxon>Actinopterygii</taxon>
        <taxon>Neopterygii</taxon>
        <taxon>Teleostei</taxon>
        <taxon>Neoteleostei</taxon>
        <taxon>Acanthomorphata</taxon>
        <taxon>Ovalentaria</taxon>
        <taxon>Cichlomorphae</taxon>
        <taxon>Cichliformes</taxon>
        <taxon>Cichlidae</taxon>
        <taxon>New World cichlids</taxon>
        <taxon>Cichlasomatinae</taxon>
        <taxon>Heroini</taxon>
        <taxon>Amphilophus</taxon>
    </lineage>
</organism>
<dbReference type="GO" id="GO:0030527">
    <property type="term" value="F:structural constituent of chromatin"/>
    <property type="evidence" value="ECO:0007669"/>
    <property type="project" value="InterPro"/>
</dbReference>
<dbReference type="InterPro" id="IPR009072">
    <property type="entry name" value="Histone-fold"/>
</dbReference>
<dbReference type="AlphaFoldDB" id="A0A3Q0RU38"/>
<dbReference type="SUPFAM" id="SSF47113">
    <property type="entry name" value="Histone-fold"/>
    <property type="match status" value="1"/>
</dbReference>
<evidence type="ECO:0000256" key="3">
    <source>
        <dbReference type="ARBA" id="ARBA00022843"/>
    </source>
</evidence>
<evidence type="ECO:0000256" key="4">
    <source>
        <dbReference type="ARBA" id="ARBA00023125"/>
    </source>
</evidence>
<dbReference type="STRING" id="61819.ENSACIP00000013188"/>
<reference evidence="7" key="1">
    <citation type="submission" date="2025-08" db="UniProtKB">
        <authorList>
            <consortium name="Ensembl"/>
        </authorList>
    </citation>
    <scope>IDENTIFICATION</scope>
</reference>
<evidence type="ECO:0000259" key="6">
    <source>
        <dbReference type="Pfam" id="PF16211"/>
    </source>
</evidence>
<evidence type="ECO:0000256" key="1">
    <source>
        <dbReference type="ARBA" id="ARBA00004286"/>
    </source>
</evidence>
<proteinExistence type="predicted"/>
<protein>
    <recommendedName>
        <fullName evidence="6">Histone H2A C-terminal domain-containing protein</fullName>
    </recommendedName>
</protein>
<dbReference type="Ensembl" id="ENSACIT00000013552.1">
    <property type="protein sequence ID" value="ENSACIP00000013188.1"/>
    <property type="gene ID" value="ENSACIG00000010234.1"/>
</dbReference>
<accession>A0A3Q0RU38</accession>
<dbReference type="GO" id="GO:0000786">
    <property type="term" value="C:nucleosome"/>
    <property type="evidence" value="ECO:0007669"/>
    <property type="project" value="UniProtKB-KW"/>
</dbReference>
<keyword evidence="8" id="KW-1185">Reference proteome</keyword>
<name>A0A3Q0RU38_AMPCI</name>
<dbReference type="Pfam" id="PF16211">
    <property type="entry name" value="Histone_H2A_C"/>
    <property type="match status" value="1"/>
</dbReference>
<keyword evidence="5" id="KW-0544">Nucleosome core</keyword>
<dbReference type="Gene3D" id="1.10.20.10">
    <property type="entry name" value="Histone, subunit A"/>
    <property type="match status" value="1"/>
</dbReference>